<gene>
    <name evidence="2" type="ORF">PVAP13_3NG141001</name>
</gene>
<name>A0A8T0UCY2_PANVG</name>
<evidence type="ECO:0000313" key="2">
    <source>
        <dbReference type="EMBL" id="KAG2618906.1"/>
    </source>
</evidence>
<proteinExistence type="predicted"/>
<evidence type="ECO:0000313" key="3">
    <source>
        <dbReference type="Proteomes" id="UP000823388"/>
    </source>
</evidence>
<feature type="region of interest" description="Disordered" evidence="1">
    <location>
        <begin position="44"/>
        <end position="64"/>
    </location>
</feature>
<keyword evidence="3" id="KW-1185">Reference proteome</keyword>
<comment type="caution">
    <text evidence="2">The sequence shown here is derived from an EMBL/GenBank/DDBJ whole genome shotgun (WGS) entry which is preliminary data.</text>
</comment>
<feature type="region of interest" description="Disordered" evidence="1">
    <location>
        <begin position="100"/>
        <end position="176"/>
    </location>
</feature>
<reference evidence="2" key="1">
    <citation type="submission" date="2020-05" db="EMBL/GenBank/DDBJ databases">
        <title>WGS assembly of Panicum virgatum.</title>
        <authorList>
            <person name="Lovell J.T."/>
            <person name="Jenkins J."/>
            <person name="Shu S."/>
            <person name="Juenger T.E."/>
            <person name="Schmutz J."/>
        </authorList>
    </citation>
    <scope>NUCLEOTIDE SEQUENCE</scope>
    <source>
        <strain evidence="2">AP13</strain>
    </source>
</reference>
<protein>
    <submittedName>
        <fullName evidence="2">Uncharacterized protein</fullName>
    </submittedName>
</protein>
<dbReference type="EMBL" id="CM029042">
    <property type="protein sequence ID" value="KAG2618906.1"/>
    <property type="molecule type" value="Genomic_DNA"/>
</dbReference>
<dbReference type="AlphaFoldDB" id="A0A8T0UCY2"/>
<dbReference type="Proteomes" id="UP000823388">
    <property type="component" value="Chromosome 3N"/>
</dbReference>
<sequence>MPTLAAAAAALSERTLPAAALAGRRACRGPHWRSRWLPAAGTLAPARAPRRRRGRHARAPRRPPCLHPLASRAPAFPCAYTRWRRCCTTRRVLLAWANERGPPTAPAASWRGTPTCSTTRRHAMRSAGTPGRSSSLTTSTGASASRSSRSGSSSPRRTPRCRRSGGRRGRCPAWRPPCLSHRAAPDEATLVDAFAAATDAVSGALSAVFAGVSAASAESTG</sequence>
<feature type="compositionally biased region" description="Low complexity" evidence="1">
    <location>
        <begin position="128"/>
        <end position="156"/>
    </location>
</feature>
<evidence type="ECO:0000256" key="1">
    <source>
        <dbReference type="SAM" id="MobiDB-lite"/>
    </source>
</evidence>
<organism evidence="2 3">
    <name type="scientific">Panicum virgatum</name>
    <name type="common">Blackwell switchgrass</name>
    <dbReference type="NCBI Taxonomy" id="38727"/>
    <lineage>
        <taxon>Eukaryota</taxon>
        <taxon>Viridiplantae</taxon>
        <taxon>Streptophyta</taxon>
        <taxon>Embryophyta</taxon>
        <taxon>Tracheophyta</taxon>
        <taxon>Spermatophyta</taxon>
        <taxon>Magnoliopsida</taxon>
        <taxon>Liliopsida</taxon>
        <taxon>Poales</taxon>
        <taxon>Poaceae</taxon>
        <taxon>PACMAD clade</taxon>
        <taxon>Panicoideae</taxon>
        <taxon>Panicodae</taxon>
        <taxon>Paniceae</taxon>
        <taxon>Panicinae</taxon>
        <taxon>Panicum</taxon>
        <taxon>Panicum sect. Hiantes</taxon>
    </lineage>
</organism>
<feature type="compositionally biased region" description="Basic residues" evidence="1">
    <location>
        <begin position="48"/>
        <end position="61"/>
    </location>
</feature>
<accession>A0A8T0UCY2</accession>
<feature type="compositionally biased region" description="Basic residues" evidence="1">
    <location>
        <begin position="157"/>
        <end position="170"/>
    </location>
</feature>